<name>A0A210QT82_MIZYE</name>
<dbReference type="InterPro" id="IPR036047">
    <property type="entry name" value="F-box-like_dom_sf"/>
</dbReference>
<protein>
    <submittedName>
        <fullName evidence="9">F-box only protein 30</fullName>
    </submittedName>
</protein>
<evidence type="ECO:0000256" key="4">
    <source>
        <dbReference type="ARBA" id="ARBA00022833"/>
    </source>
</evidence>
<dbReference type="GO" id="GO:0061630">
    <property type="term" value="F:ubiquitin protein ligase activity"/>
    <property type="evidence" value="ECO:0007669"/>
    <property type="project" value="InterPro"/>
</dbReference>
<evidence type="ECO:0000256" key="6">
    <source>
        <dbReference type="SAM" id="MobiDB-lite"/>
    </source>
</evidence>
<feature type="zinc finger region" description="TRAF-type" evidence="5">
    <location>
        <begin position="107"/>
        <end position="148"/>
    </location>
</feature>
<dbReference type="PROSITE" id="PS50181">
    <property type="entry name" value="FBOX"/>
    <property type="match status" value="1"/>
</dbReference>
<evidence type="ECO:0000256" key="5">
    <source>
        <dbReference type="PROSITE-ProRule" id="PRU00207"/>
    </source>
</evidence>
<evidence type="ECO:0000256" key="3">
    <source>
        <dbReference type="ARBA" id="ARBA00022786"/>
    </source>
</evidence>
<dbReference type="OrthoDB" id="5918172at2759"/>
<dbReference type="PROSITE" id="PS50145">
    <property type="entry name" value="ZF_TRAF"/>
    <property type="match status" value="1"/>
</dbReference>
<evidence type="ECO:0000259" key="7">
    <source>
        <dbReference type="PROSITE" id="PS50145"/>
    </source>
</evidence>
<evidence type="ECO:0000313" key="10">
    <source>
        <dbReference type="Proteomes" id="UP000242188"/>
    </source>
</evidence>
<organism evidence="9 10">
    <name type="scientific">Mizuhopecten yessoensis</name>
    <name type="common">Japanese scallop</name>
    <name type="synonym">Patinopecten yessoensis</name>
    <dbReference type="NCBI Taxonomy" id="6573"/>
    <lineage>
        <taxon>Eukaryota</taxon>
        <taxon>Metazoa</taxon>
        <taxon>Spiralia</taxon>
        <taxon>Lophotrochozoa</taxon>
        <taxon>Mollusca</taxon>
        <taxon>Bivalvia</taxon>
        <taxon>Autobranchia</taxon>
        <taxon>Pteriomorphia</taxon>
        <taxon>Pectinida</taxon>
        <taxon>Pectinoidea</taxon>
        <taxon>Pectinidae</taxon>
        <taxon>Mizuhopecten</taxon>
    </lineage>
</organism>
<evidence type="ECO:0000259" key="8">
    <source>
        <dbReference type="PROSITE" id="PS50181"/>
    </source>
</evidence>
<evidence type="ECO:0000313" key="9">
    <source>
        <dbReference type="EMBL" id="OWF51910.1"/>
    </source>
</evidence>
<proteinExistence type="predicted"/>
<dbReference type="Proteomes" id="UP000242188">
    <property type="component" value="Unassembled WGS sequence"/>
</dbReference>
<evidence type="ECO:0000256" key="1">
    <source>
        <dbReference type="ARBA" id="ARBA00022723"/>
    </source>
</evidence>
<dbReference type="Pfam" id="PF15965">
    <property type="entry name" value="zf-TRAF_2"/>
    <property type="match status" value="1"/>
</dbReference>
<feature type="region of interest" description="Disordered" evidence="6">
    <location>
        <begin position="216"/>
        <end position="235"/>
    </location>
</feature>
<dbReference type="Gene3D" id="3.30.40.10">
    <property type="entry name" value="Zinc/RING finger domain, C3HC4 (zinc finger)"/>
    <property type="match status" value="1"/>
</dbReference>
<comment type="caution">
    <text evidence="9">The sequence shown here is derived from an EMBL/GenBank/DDBJ whole genome shotgun (WGS) entry which is preliminary data.</text>
</comment>
<dbReference type="InterPro" id="IPR013083">
    <property type="entry name" value="Znf_RING/FYVE/PHD"/>
</dbReference>
<feature type="region of interest" description="Disordered" evidence="6">
    <location>
        <begin position="326"/>
        <end position="353"/>
    </location>
</feature>
<evidence type="ECO:0000256" key="2">
    <source>
        <dbReference type="ARBA" id="ARBA00022771"/>
    </source>
</evidence>
<gene>
    <name evidence="9" type="ORF">KP79_PYT18514</name>
</gene>
<accession>A0A210QT82</accession>
<dbReference type="SUPFAM" id="SSF81383">
    <property type="entry name" value="F-box domain"/>
    <property type="match status" value="1"/>
</dbReference>
<dbReference type="InterPro" id="IPR001810">
    <property type="entry name" value="F-box_dom"/>
</dbReference>
<keyword evidence="10" id="KW-1185">Reference proteome</keyword>
<feature type="domain" description="TRAF-type" evidence="7">
    <location>
        <begin position="107"/>
        <end position="148"/>
    </location>
</feature>
<dbReference type="PANTHER" id="PTHR15933:SF20">
    <property type="entry name" value="F-BOX DOMAIN-CONTAINING PROTEIN"/>
    <property type="match status" value="1"/>
</dbReference>
<feature type="compositionally biased region" description="Basic and acidic residues" evidence="6">
    <location>
        <begin position="327"/>
        <end position="343"/>
    </location>
</feature>
<dbReference type="GO" id="GO:0008270">
    <property type="term" value="F:zinc ion binding"/>
    <property type="evidence" value="ECO:0007669"/>
    <property type="project" value="UniProtKB-KW"/>
</dbReference>
<feature type="domain" description="F-box" evidence="8">
    <location>
        <begin position="581"/>
        <end position="635"/>
    </location>
</feature>
<keyword evidence="2 5" id="KW-0863">Zinc-finger</keyword>
<dbReference type="STRING" id="6573.A0A210QT82"/>
<keyword evidence="4 5" id="KW-0862">Zinc</keyword>
<dbReference type="AlphaFoldDB" id="A0A210QT82"/>
<dbReference type="InterPro" id="IPR031890">
    <property type="entry name" value="Fbxo30/Fbxo40"/>
</dbReference>
<sequence length="738" mass="82919">MDETSSASSQKNPLLTVKSYWKWVLMPIEGRSGRDTSKMSFMSGRLVKSGLEKTCPVAFSLSILHAHCEGCHDRYCTISPDDSSSCGVIECSQSCGQRLHGCKIEDHKNVCPLEKVPCSNHMYGCPLEMARNKINAHIRVCPASVVRCVIEWNRWPMHSAEENIKAPLPLDNPHVRCGQLDVALALRDQRMLMESMKAPQRVRKVLQNTITQRYPGVPFENRSGSVDSDCPSETASVTVSDDELDTPWESTRFPPGLKMSVCSKLYRATKHASDNLVVASNSLSNYKAGQKQEHLSEIREEHDVKPDNDIEAKIKAKLESLSIACSKSDDKPSATDYQVKDDIPSSDTYDNSCSKGSDFKCNTGSLDAVNSGQSDGDDQLGVTDVQIEEVYKKDVKLHEMLGVSLNIECISKYIAKHPKMYTFLCAQDFRREEYIWHFKNVHNDIQCGLNGVVEQRCPLAYLGCTYSYQRLVPAEPRGHIVHSSLLESFGLLTCVDEDNTGEDNDVSKTVSSPDCLQTQADSNNQVMDMCAEIPRQRLREATPEIVTSHKFDSRIKVYPRFRNPSGGYDCVTAAQKVNEELSLLLFLPMEVLIHLVAFLDSFSLCNLSLTCKLLRNVTCSLLVNKGMVTPVWEKVKNGSKFNWKLSSKKWCFSTGFTPVRKWRYNNTSPLSEHLKTCAYNRPEDKIIPKDIWTYTSTTGHDSTSADAPIISTLQQLKHMRTEVNRYDNFLADVHISKA</sequence>
<feature type="compositionally biased region" description="Polar residues" evidence="6">
    <location>
        <begin position="222"/>
        <end position="235"/>
    </location>
</feature>
<dbReference type="SUPFAM" id="SSF49599">
    <property type="entry name" value="TRAF domain-like"/>
    <property type="match status" value="1"/>
</dbReference>
<dbReference type="EMBL" id="NEDP02002015">
    <property type="protein sequence ID" value="OWF51910.1"/>
    <property type="molecule type" value="Genomic_DNA"/>
</dbReference>
<dbReference type="InterPro" id="IPR043013">
    <property type="entry name" value="Znf_TRAF_N"/>
</dbReference>
<dbReference type="InterPro" id="IPR001293">
    <property type="entry name" value="Znf_TRAF"/>
</dbReference>
<dbReference type="PANTHER" id="PTHR15933">
    <property type="entry name" value="PROTEIN CBG16327"/>
    <property type="match status" value="1"/>
</dbReference>
<dbReference type="Gene3D" id="3.30.40.150">
    <property type="entry name" value="TRAF-like zinc-finger, N-terminal subdomain"/>
    <property type="match status" value="1"/>
</dbReference>
<dbReference type="Pfam" id="PF15966">
    <property type="entry name" value="F-box_4"/>
    <property type="match status" value="1"/>
</dbReference>
<keyword evidence="3" id="KW-0833">Ubl conjugation pathway</keyword>
<reference evidence="9 10" key="1">
    <citation type="journal article" date="2017" name="Nat. Ecol. Evol.">
        <title>Scallop genome provides insights into evolution of bilaterian karyotype and development.</title>
        <authorList>
            <person name="Wang S."/>
            <person name="Zhang J."/>
            <person name="Jiao W."/>
            <person name="Li J."/>
            <person name="Xun X."/>
            <person name="Sun Y."/>
            <person name="Guo X."/>
            <person name="Huan P."/>
            <person name="Dong B."/>
            <person name="Zhang L."/>
            <person name="Hu X."/>
            <person name="Sun X."/>
            <person name="Wang J."/>
            <person name="Zhao C."/>
            <person name="Wang Y."/>
            <person name="Wang D."/>
            <person name="Huang X."/>
            <person name="Wang R."/>
            <person name="Lv J."/>
            <person name="Li Y."/>
            <person name="Zhang Z."/>
            <person name="Liu B."/>
            <person name="Lu W."/>
            <person name="Hui Y."/>
            <person name="Liang J."/>
            <person name="Zhou Z."/>
            <person name="Hou R."/>
            <person name="Li X."/>
            <person name="Liu Y."/>
            <person name="Li H."/>
            <person name="Ning X."/>
            <person name="Lin Y."/>
            <person name="Zhao L."/>
            <person name="Xing Q."/>
            <person name="Dou J."/>
            <person name="Li Y."/>
            <person name="Mao J."/>
            <person name="Guo H."/>
            <person name="Dou H."/>
            <person name="Li T."/>
            <person name="Mu C."/>
            <person name="Jiang W."/>
            <person name="Fu Q."/>
            <person name="Fu X."/>
            <person name="Miao Y."/>
            <person name="Liu J."/>
            <person name="Yu Q."/>
            <person name="Li R."/>
            <person name="Liao H."/>
            <person name="Li X."/>
            <person name="Kong Y."/>
            <person name="Jiang Z."/>
            <person name="Chourrout D."/>
            <person name="Li R."/>
            <person name="Bao Z."/>
        </authorList>
    </citation>
    <scope>NUCLEOTIDE SEQUENCE [LARGE SCALE GENOMIC DNA]</scope>
    <source>
        <strain evidence="9 10">PY_sf001</strain>
    </source>
</reference>
<keyword evidence="1 5" id="KW-0479">Metal-binding</keyword>